<feature type="region of interest" description="Disordered" evidence="1">
    <location>
        <begin position="178"/>
        <end position="207"/>
    </location>
</feature>
<dbReference type="Proteomes" id="UP001057474">
    <property type="component" value="Plasmid pLlyPCM2298_1"/>
</dbReference>
<sequence>MLKQTKKIIKKYGKKLTDGSISDQDLKVLLTISPEKQSLFKRKPKSGYVDPTVVNNDNFGVMDGMKDFVAQLAPKMSLKDLHDITSRLIHASPATIEQNTFMRKSCLAKVFLAYETYIAPNNAEEHYRTMRMQTEFPGANDISNLKRVILEPLIVFFEESLGAKRHTPQITLAEKILQQSEPVSNPEANSSAAASIESSHQSMPSEHLPVAPDLEETVSQPVSAHELLTPESTQRPAQKFEPIKRKTSQQSVAHTNTPSTARTTKKQTVTTGLSTFIAPSILQAKEPINYFDAKTNPTLLQLIKLCQNYSDHLTPLAIKDSRAQDKLTLVTKMLSHLQQPLVPIASQRIRNMSALLTPEAKAVLSEQRSGAGMRFLETVLHILTVGLYSKYTKNTFAFWKSHGEVLGDNIAHLTRDTNPPIK</sequence>
<protein>
    <recommendedName>
        <fullName evidence="2">VipE-like N-terminal domain-containing protein</fullName>
    </recommendedName>
</protein>
<dbReference type="InterPro" id="IPR049417">
    <property type="entry name" value="VipE-like_N"/>
</dbReference>
<name>A0ABY4YCQ9_9GAMM</name>
<dbReference type="EMBL" id="CP071528">
    <property type="protein sequence ID" value="USQ15316.1"/>
    <property type="molecule type" value="Genomic_DNA"/>
</dbReference>
<evidence type="ECO:0000313" key="4">
    <source>
        <dbReference type="Proteomes" id="UP001057474"/>
    </source>
</evidence>
<accession>A0ABY4YCQ9</accession>
<keyword evidence="4" id="KW-1185">Reference proteome</keyword>
<evidence type="ECO:0000256" key="1">
    <source>
        <dbReference type="SAM" id="MobiDB-lite"/>
    </source>
</evidence>
<evidence type="ECO:0000313" key="3">
    <source>
        <dbReference type="EMBL" id="USQ15316.1"/>
    </source>
</evidence>
<feature type="domain" description="VipE-like N-terminal" evidence="2">
    <location>
        <begin position="2"/>
        <end position="129"/>
    </location>
</feature>
<dbReference type="Pfam" id="PF20876">
    <property type="entry name" value="VipE"/>
    <property type="match status" value="1"/>
</dbReference>
<geneLocation type="plasmid" evidence="3 4">
    <name>pLlyPCM2298_1</name>
</geneLocation>
<organism evidence="3 4">
    <name type="scientific">Legionella lytica</name>
    <dbReference type="NCBI Taxonomy" id="96232"/>
    <lineage>
        <taxon>Bacteria</taxon>
        <taxon>Pseudomonadati</taxon>
        <taxon>Pseudomonadota</taxon>
        <taxon>Gammaproteobacteria</taxon>
        <taxon>Legionellales</taxon>
        <taxon>Legionellaceae</taxon>
        <taxon>Legionella</taxon>
    </lineage>
</organism>
<reference evidence="3" key="1">
    <citation type="submission" date="2021-03" db="EMBL/GenBank/DDBJ databases">
        <title>Legionella lytica PCM 2298.</title>
        <authorList>
            <person name="Koper P."/>
        </authorList>
    </citation>
    <scope>NUCLEOTIDE SEQUENCE</scope>
    <source>
        <strain evidence="3">PCM 2298</strain>
        <plasmid evidence="3">pLlyPCM2298_1</plasmid>
    </source>
</reference>
<feature type="compositionally biased region" description="Polar residues" evidence="1">
    <location>
        <begin position="248"/>
        <end position="259"/>
    </location>
</feature>
<feature type="compositionally biased region" description="Low complexity" evidence="1">
    <location>
        <begin position="184"/>
        <end position="199"/>
    </location>
</feature>
<keyword evidence="3" id="KW-0614">Plasmid</keyword>
<proteinExistence type="predicted"/>
<dbReference type="RefSeq" id="WP_252582554.1">
    <property type="nucleotide sequence ID" value="NZ_CP071528.1"/>
</dbReference>
<feature type="region of interest" description="Disordered" evidence="1">
    <location>
        <begin position="226"/>
        <end position="264"/>
    </location>
</feature>
<evidence type="ECO:0000259" key="2">
    <source>
        <dbReference type="Pfam" id="PF20876"/>
    </source>
</evidence>
<gene>
    <name evidence="3" type="ORF">J2N86_15250</name>
</gene>